<feature type="compositionally biased region" description="Polar residues" evidence="1">
    <location>
        <begin position="406"/>
        <end position="424"/>
    </location>
</feature>
<feature type="region of interest" description="Disordered" evidence="1">
    <location>
        <begin position="534"/>
        <end position="562"/>
    </location>
</feature>
<gene>
    <name evidence="2" type="ORF">EMPS_00649</name>
</gene>
<feature type="compositionally biased region" description="Basic and acidic residues" evidence="1">
    <location>
        <begin position="316"/>
        <end position="330"/>
    </location>
</feature>
<name>A0A9P3LRV0_9FUNG</name>
<evidence type="ECO:0000313" key="2">
    <source>
        <dbReference type="EMBL" id="GJJ68303.1"/>
    </source>
</evidence>
<feature type="region of interest" description="Disordered" evidence="1">
    <location>
        <begin position="198"/>
        <end position="226"/>
    </location>
</feature>
<dbReference type="AlphaFoldDB" id="A0A9P3LRV0"/>
<comment type="caution">
    <text evidence="2">The sequence shown here is derived from an EMBL/GenBank/DDBJ whole genome shotgun (WGS) entry which is preliminary data.</text>
</comment>
<organism evidence="2 3">
    <name type="scientific">Entomortierella parvispora</name>
    <dbReference type="NCBI Taxonomy" id="205924"/>
    <lineage>
        <taxon>Eukaryota</taxon>
        <taxon>Fungi</taxon>
        <taxon>Fungi incertae sedis</taxon>
        <taxon>Mucoromycota</taxon>
        <taxon>Mortierellomycotina</taxon>
        <taxon>Mortierellomycetes</taxon>
        <taxon>Mortierellales</taxon>
        <taxon>Mortierellaceae</taxon>
        <taxon>Entomortierella</taxon>
    </lineage>
</organism>
<evidence type="ECO:0000256" key="1">
    <source>
        <dbReference type="SAM" id="MobiDB-lite"/>
    </source>
</evidence>
<feature type="region of interest" description="Disordered" evidence="1">
    <location>
        <begin position="312"/>
        <end position="424"/>
    </location>
</feature>
<feature type="compositionally biased region" description="Polar residues" evidence="1">
    <location>
        <begin position="69"/>
        <end position="83"/>
    </location>
</feature>
<feature type="compositionally biased region" description="Basic residues" evidence="1">
    <location>
        <begin position="209"/>
        <end position="223"/>
    </location>
</feature>
<feature type="region of interest" description="Disordered" evidence="1">
    <location>
        <begin position="95"/>
        <end position="114"/>
    </location>
</feature>
<protein>
    <submittedName>
        <fullName evidence="2">Uncharacterized protein</fullName>
    </submittedName>
</protein>
<evidence type="ECO:0000313" key="3">
    <source>
        <dbReference type="Proteomes" id="UP000827284"/>
    </source>
</evidence>
<proteinExistence type="predicted"/>
<feature type="compositionally biased region" description="Basic and acidic residues" evidence="1">
    <location>
        <begin position="539"/>
        <end position="556"/>
    </location>
</feature>
<accession>A0A9P3LRV0</accession>
<dbReference type="OrthoDB" id="2430422at2759"/>
<dbReference type="EMBL" id="BQFW01000001">
    <property type="protein sequence ID" value="GJJ68303.1"/>
    <property type="molecule type" value="Genomic_DNA"/>
</dbReference>
<reference evidence="2" key="1">
    <citation type="submission" date="2021-11" db="EMBL/GenBank/DDBJ databases">
        <authorList>
            <person name="Herlambang A."/>
            <person name="Guo Y."/>
            <person name="Takashima Y."/>
            <person name="Nishizawa T."/>
        </authorList>
    </citation>
    <scope>NUCLEOTIDE SEQUENCE</scope>
    <source>
        <strain evidence="2">E1425</strain>
    </source>
</reference>
<reference evidence="2" key="2">
    <citation type="journal article" date="2022" name="Microbiol. Resour. Announc.">
        <title>Whole-Genome Sequence of Entomortierella parvispora E1425, a Mucoromycotan Fungus Associated with Burkholderiaceae-Related Endosymbiotic Bacteria.</title>
        <authorList>
            <person name="Herlambang A."/>
            <person name="Guo Y."/>
            <person name="Takashima Y."/>
            <person name="Narisawa K."/>
            <person name="Ohta H."/>
            <person name="Nishizawa T."/>
        </authorList>
    </citation>
    <scope>NUCLEOTIDE SEQUENCE</scope>
    <source>
        <strain evidence="2">E1425</strain>
    </source>
</reference>
<keyword evidence="3" id="KW-1185">Reference proteome</keyword>
<dbReference type="Proteomes" id="UP000827284">
    <property type="component" value="Unassembled WGS sequence"/>
</dbReference>
<sequence length="584" mass="66061">MPDQVLTEENLALHTEHHKKLVQKRDFVAEFIQQLVPTSLPRVNPIREARLSDEGVAILRHVQPKTKEQQPTASPLQEQSAIPTANAKLVVKKKRRVRKETPTTLEKQRQVGASALESDDHPAIVYKGKGKRRSPSDAIELDVGNLAIDDVADAKAYSTQARQGPSVETWPDHDDQGDFLQQAVEESLDGHGHLREPLEEHVNESSSNPHHRHRQRHHRHDRHIQRNLDRYESSKVQALQETRIAKPNRNKPRKILTQGSLVMNQFESSKVAKDRITASSTSDIICIRDNSAMKGKASTRVAVSKDRGFSESSFLNRRDDSRHDDSRPEPIEIITSSYFDPKESRTGTEDVMTFNRSGSKESSSSIRNGERDSNCSLGKGRKRQASCDSDLDHHIAKKRGGHQKCNDSMSRASWDDQASWSSPESTRETAFVAHEQQESVDGVVGYESMDSNHGLQLPLQVDETHARGNHGASAVPLTFESTEPAIYYYETPQDYIQYGAVDRPYPTPMDCPPDSMLVPAFWADIWPSQVAEQQYAPISDKDSRPPAERINEKDYFPEDPEDVAIRACSQPPRVQFNWRPRRLY</sequence>
<feature type="region of interest" description="Disordered" evidence="1">
    <location>
        <begin position="64"/>
        <end position="85"/>
    </location>
</feature>